<comment type="caution">
    <text evidence="2">The sequence shown here is derived from an EMBL/GenBank/DDBJ whole genome shotgun (WGS) entry which is preliminary data.</text>
</comment>
<accession>A0A8J4SXK7</accession>
<protein>
    <submittedName>
        <fullName evidence="2">Uncharacterized protein</fullName>
    </submittedName>
</protein>
<organism evidence="2 3">
    <name type="scientific">Paragonimus heterotremus</name>
    <dbReference type="NCBI Taxonomy" id="100268"/>
    <lineage>
        <taxon>Eukaryota</taxon>
        <taxon>Metazoa</taxon>
        <taxon>Spiralia</taxon>
        <taxon>Lophotrochozoa</taxon>
        <taxon>Platyhelminthes</taxon>
        <taxon>Trematoda</taxon>
        <taxon>Digenea</taxon>
        <taxon>Plagiorchiida</taxon>
        <taxon>Troglotremata</taxon>
        <taxon>Troglotrematidae</taxon>
        <taxon>Paragonimus</taxon>
    </lineage>
</organism>
<dbReference type="Proteomes" id="UP000748531">
    <property type="component" value="Unassembled WGS sequence"/>
</dbReference>
<reference evidence="2" key="1">
    <citation type="submission" date="2019-05" db="EMBL/GenBank/DDBJ databases">
        <title>Annotation for the trematode Paragonimus heterotremus.</title>
        <authorList>
            <person name="Choi Y.-J."/>
        </authorList>
    </citation>
    <scope>NUCLEOTIDE SEQUENCE</scope>
    <source>
        <strain evidence="2">LC</strain>
    </source>
</reference>
<evidence type="ECO:0000313" key="3">
    <source>
        <dbReference type="Proteomes" id="UP000748531"/>
    </source>
</evidence>
<gene>
    <name evidence="2" type="ORF">PHET_05925</name>
</gene>
<dbReference type="AlphaFoldDB" id="A0A8J4SXK7"/>
<feature type="compositionally biased region" description="Polar residues" evidence="1">
    <location>
        <begin position="24"/>
        <end position="37"/>
    </location>
</feature>
<sequence length="155" mass="17173">MHQFETSPPSSSPSPSSSSSRSPTVQPASISKVQGRNRSGIPYPLQVNLRNITTIGPTNTSDNVVISTAREATRRRDTPSPDRVVRRLESDGIAVEKRCRRETTEVVLTREGVEATDELLLPAAIRTWMKGSRGKGAARRRTRKCSEDPMVRYLL</sequence>
<name>A0A8J4SXK7_9TREM</name>
<proteinExistence type="predicted"/>
<feature type="compositionally biased region" description="Basic and acidic residues" evidence="1">
    <location>
        <begin position="71"/>
        <end position="84"/>
    </location>
</feature>
<feature type="compositionally biased region" description="Low complexity" evidence="1">
    <location>
        <begin position="7"/>
        <end position="23"/>
    </location>
</feature>
<keyword evidence="3" id="KW-1185">Reference proteome</keyword>
<dbReference type="EMBL" id="LUCH01002831">
    <property type="protein sequence ID" value="KAF5400916.1"/>
    <property type="molecule type" value="Genomic_DNA"/>
</dbReference>
<feature type="compositionally biased region" description="Polar residues" evidence="1">
    <location>
        <begin position="48"/>
        <end position="66"/>
    </location>
</feature>
<evidence type="ECO:0000313" key="2">
    <source>
        <dbReference type="EMBL" id="KAF5400916.1"/>
    </source>
</evidence>
<evidence type="ECO:0000256" key="1">
    <source>
        <dbReference type="SAM" id="MobiDB-lite"/>
    </source>
</evidence>
<feature type="region of interest" description="Disordered" evidence="1">
    <location>
        <begin position="1"/>
        <end position="84"/>
    </location>
</feature>